<protein>
    <submittedName>
        <fullName evidence="1">Uncharacterized protein</fullName>
    </submittedName>
</protein>
<dbReference type="HOGENOM" id="CLU_1679091_0_0_1"/>
<dbReference type="InParanoid" id="S7XV36"/>
<comment type="caution">
    <text evidence="1">The sequence shown here is derived from an EMBL/GenBank/DDBJ whole genome shotgun (WGS) entry which is preliminary data.</text>
</comment>
<evidence type="ECO:0000313" key="2">
    <source>
        <dbReference type="Proteomes" id="UP000014978"/>
    </source>
</evidence>
<reference evidence="2" key="1">
    <citation type="journal article" date="2013" name="PLoS Genet.">
        <title>The genome of Spraguea lophii and the basis of host-microsporidian interactions.</title>
        <authorList>
            <person name="Campbell S.E."/>
            <person name="Williams T.A."/>
            <person name="Yousuf A."/>
            <person name="Soanes D.M."/>
            <person name="Paszkiewicz K.H."/>
            <person name="Williams B.A.P."/>
        </authorList>
    </citation>
    <scope>NUCLEOTIDE SEQUENCE [LARGE SCALE GENOMIC DNA]</scope>
    <source>
        <strain evidence="2">42_110</strain>
    </source>
</reference>
<dbReference type="AlphaFoldDB" id="S7XV36"/>
<name>S7XV36_SPRLO</name>
<keyword evidence="2" id="KW-1185">Reference proteome</keyword>
<gene>
    <name evidence="1" type="ORF">SLOPH_667</name>
</gene>
<evidence type="ECO:0000313" key="1">
    <source>
        <dbReference type="EMBL" id="EPR79713.1"/>
    </source>
</evidence>
<organism evidence="1 2">
    <name type="scientific">Spraguea lophii (strain 42_110)</name>
    <name type="common">Microsporidian parasite</name>
    <dbReference type="NCBI Taxonomy" id="1358809"/>
    <lineage>
        <taxon>Eukaryota</taxon>
        <taxon>Fungi</taxon>
        <taxon>Fungi incertae sedis</taxon>
        <taxon>Microsporidia</taxon>
        <taxon>Spragueidae</taxon>
        <taxon>Spraguea</taxon>
    </lineage>
</organism>
<sequence length="157" mass="18807">MIIENIFGKFNIRLNVIDHNNHNNINDLENIIKYNENILFDNFKNNIKIRNGKQEIQFKITTLKDMCYNKIINKLKKDNYMDKIFLKEDKLGYFNKILVEKLNLFPIKIIKECDVCWKLSCTGKDLITQMENSENGEKDILKVIICSLRCYNRYFQI</sequence>
<accession>S7XV36</accession>
<proteinExistence type="predicted"/>
<dbReference type="EMBL" id="ATCN01000142">
    <property type="protein sequence ID" value="EPR79713.1"/>
    <property type="molecule type" value="Genomic_DNA"/>
</dbReference>
<dbReference type="Proteomes" id="UP000014978">
    <property type="component" value="Unassembled WGS sequence"/>
</dbReference>
<dbReference type="VEuPathDB" id="MicrosporidiaDB:SLOPH_667"/>